<proteinExistence type="predicted"/>
<protein>
    <submittedName>
        <fullName evidence="1">Putative lipoprotein</fullName>
    </submittedName>
</protein>
<name>A0A250IH31_9BACT</name>
<dbReference type="InterPro" id="IPR032871">
    <property type="entry name" value="AHH_dom_containing"/>
</dbReference>
<sequence>MSTRLVGPRPSCARLSPLLGGWFLLVLFLQSACVTGAPRGSLLAGYRHDSLTPPPAPKEYVTLVSRSDFAPVRVSDAEFREAFSQLVLEVPLRVATHLARPLAGHWVLASWSPGGVDSSIERGYARLCERRGSPGDCFWLLGDGSHDTTLSHQDRFALALGLALTPAVDAATGALQDFSEHAMTALLTGLSLYLVVLMAPEPISKGLALAMTLFLWSYLGHEFWGLISATKQLWDEADAASTFLELRDASERYAQVLGPNTLRVLIILATWRAGTKGNEAMTGSGLPGFPQAMRNAATMGRFRLPAAASEATSVSVVEGRLILTLPSGSGAFLAMQQADGEEGELHHIATVENEKSSHRGGPWTPKLKKFFDKADMSMEDTANKVRVPGHKGPHPKAYHERIYQRLAEAVEDCQTTAQCRDALTRELGMLAGELKKVGSELNKLVTGAQ</sequence>
<keyword evidence="2" id="KW-1185">Reference proteome</keyword>
<dbReference type="AlphaFoldDB" id="A0A250IH31"/>
<organism evidence="1 2">
    <name type="scientific">Melittangium boletus DSM 14713</name>
    <dbReference type="NCBI Taxonomy" id="1294270"/>
    <lineage>
        <taxon>Bacteria</taxon>
        <taxon>Pseudomonadati</taxon>
        <taxon>Myxococcota</taxon>
        <taxon>Myxococcia</taxon>
        <taxon>Myxococcales</taxon>
        <taxon>Cystobacterineae</taxon>
        <taxon>Archangiaceae</taxon>
        <taxon>Melittangium</taxon>
    </lineage>
</organism>
<dbReference type="Pfam" id="PF14412">
    <property type="entry name" value="AHH"/>
    <property type="match status" value="1"/>
</dbReference>
<evidence type="ECO:0000313" key="1">
    <source>
        <dbReference type="EMBL" id="ATB30472.1"/>
    </source>
</evidence>
<accession>A0A250IH31</accession>
<dbReference type="Proteomes" id="UP000217289">
    <property type="component" value="Chromosome"/>
</dbReference>
<gene>
    <name evidence="1" type="ORF">MEBOL_003933</name>
</gene>
<dbReference type="OrthoDB" id="5494744at2"/>
<evidence type="ECO:0000313" key="2">
    <source>
        <dbReference type="Proteomes" id="UP000217289"/>
    </source>
</evidence>
<dbReference type="EMBL" id="CP022163">
    <property type="protein sequence ID" value="ATB30472.1"/>
    <property type="molecule type" value="Genomic_DNA"/>
</dbReference>
<dbReference type="KEGG" id="mbd:MEBOL_003933"/>
<keyword evidence="1" id="KW-0449">Lipoprotein</keyword>
<reference evidence="1 2" key="1">
    <citation type="submission" date="2017-06" db="EMBL/GenBank/DDBJ databases">
        <authorList>
            <person name="Kim H.J."/>
            <person name="Triplett B.A."/>
        </authorList>
    </citation>
    <scope>NUCLEOTIDE SEQUENCE [LARGE SCALE GENOMIC DNA]</scope>
    <source>
        <strain evidence="1 2">DSM 14713</strain>
    </source>
</reference>